<dbReference type="SUPFAM" id="SSF56801">
    <property type="entry name" value="Acetyl-CoA synthetase-like"/>
    <property type="match status" value="1"/>
</dbReference>
<protein>
    <submittedName>
        <fullName evidence="3">Long-chain fatty acid--CoA ligase</fullName>
    </submittedName>
</protein>
<evidence type="ECO:0000313" key="4">
    <source>
        <dbReference type="Proteomes" id="UP000761264"/>
    </source>
</evidence>
<feature type="domain" description="AMP-dependent synthetase/ligase" evidence="1">
    <location>
        <begin position="38"/>
        <end position="425"/>
    </location>
</feature>
<name>A0A967F2C8_9PROT</name>
<dbReference type="PROSITE" id="PS00455">
    <property type="entry name" value="AMP_BINDING"/>
    <property type="match status" value="1"/>
</dbReference>
<dbReference type="InterPro" id="IPR042099">
    <property type="entry name" value="ANL_N_sf"/>
</dbReference>
<dbReference type="AlphaFoldDB" id="A0A967F2C8"/>
<dbReference type="InterPro" id="IPR050237">
    <property type="entry name" value="ATP-dep_AMP-bd_enzyme"/>
</dbReference>
<feature type="domain" description="AMP-binding enzyme C-terminal" evidence="2">
    <location>
        <begin position="476"/>
        <end position="550"/>
    </location>
</feature>
<dbReference type="CDD" id="cd05936">
    <property type="entry name" value="FC-FACS_FadD_like"/>
    <property type="match status" value="1"/>
</dbReference>
<evidence type="ECO:0000259" key="2">
    <source>
        <dbReference type="Pfam" id="PF13193"/>
    </source>
</evidence>
<dbReference type="Proteomes" id="UP000761264">
    <property type="component" value="Unassembled WGS sequence"/>
</dbReference>
<proteinExistence type="predicted"/>
<organism evidence="3 4">
    <name type="scientific">Pelagibius litoralis</name>
    <dbReference type="NCBI Taxonomy" id="374515"/>
    <lineage>
        <taxon>Bacteria</taxon>
        <taxon>Pseudomonadati</taxon>
        <taxon>Pseudomonadota</taxon>
        <taxon>Alphaproteobacteria</taxon>
        <taxon>Rhodospirillales</taxon>
        <taxon>Rhodovibrionaceae</taxon>
        <taxon>Pelagibius</taxon>
    </lineage>
</organism>
<dbReference type="Gene3D" id="3.40.50.12780">
    <property type="entry name" value="N-terminal domain of ligase-like"/>
    <property type="match status" value="1"/>
</dbReference>
<dbReference type="InterPro" id="IPR020845">
    <property type="entry name" value="AMP-binding_CS"/>
</dbReference>
<sequence>MALEQTSAERQAQPWDKSYPPVIDWGGEVLQEPLYKAFDRAVAGYGGRPCLDFLGKRYSYDEVSVLIDKAACGFQGLGVEKGSRVALFLPNTPYYVVCYFALMKLGAIVVNVNPLYAEEEVLGLIDDSGAEIAVTLDLKILLPKLVTAFERTPLKKVVVCAMADILRFPSRQLFAIAKRGDLAKAPKTDAYLRFADLIDNDSSFEAAVVTIDDVAVLQYTGGTTGTPKGAMLTHGNLSANASQLWTWFIDAKMGEERMLAVLPLFHVFAMTVIMHLGIRGASEIVLLPRFEIKMLLKAIARTKPTCFPGVPTLYNAIINTPKIETYDLSCIRYCLSGGASLPQEVREGFEAITNATLLEGYGLSETSPVATCNPLVGVQKDGSVGLPMPGTTIEIRSLEDSEKLMPQGEVGEICIRGPQVMAGYWQRPEETAQTLRDGRVHTGDVGYMDEDGYTFLIDRLKEVIISSGYNVYPRHIEEAIYRHPAVAEVTVIGVPDDYRGEIPKAFIRLKDGESLELGPLQVFLEDKLSPMEMPRLIEIRAALPKTIIGKLSKKELIAEERARQAERSSP</sequence>
<dbReference type="PANTHER" id="PTHR43767:SF12">
    <property type="entry name" value="AMP-DEPENDENT SYNTHETASE AND LIGASE"/>
    <property type="match status" value="1"/>
</dbReference>
<evidence type="ECO:0000259" key="1">
    <source>
        <dbReference type="Pfam" id="PF00501"/>
    </source>
</evidence>
<gene>
    <name evidence="3" type="ORF">HBA54_24465</name>
</gene>
<dbReference type="InterPro" id="IPR000873">
    <property type="entry name" value="AMP-dep_synth/lig_dom"/>
</dbReference>
<reference evidence="3" key="1">
    <citation type="submission" date="2020-03" db="EMBL/GenBank/DDBJ databases">
        <title>Genome of Pelagibius litoralis DSM 21314T.</title>
        <authorList>
            <person name="Wang G."/>
        </authorList>
    </citation>
    <scope>NUCLEOTIDE SEQUENCE</scope>
    <source>
        <strain evidence="3">DSM 21314</strain>
    </source>
</reference>
<dbReference type="Pfam" id="PF13193">
    <property type="entry name" value="AMP-binding_C"/>
    <property type="match status" value="1"/>
</dbReference>
<dbReference type="PANTHER" id="PTHR43767">
    <property type="entry name" value="LONG-CHAIN-FATTY-ACID--COA LIGASE"/>
    <property type="match status" value="1"/>
</dbReference>
<dbReference type="EMBL" id="JAAQPH010000026">
    <property type="protein sequence ID" value="NIA71753.1"/>
    <property type="molecule type" value="Genomic_DNA"/>
</dbReference>
<dbReference type="InterPro" id="IPR025110">
    <property type="entry name" value="AMP-bd_C"/>
</dbReference>
<evidence type="ECO:0000313" key="3">
    <source>
        <dbReference type="EMBL" id="NIA71753.1"/>
    </source>
</evidence>
<dbReference type="GO" id="GO:0016877">
    <property type="term" value="F:ligase activity, forming carbon-sulfur bonds"/>
    <property type="evidence" value="ECO:0007669"/>
    <property type="project" value="UniProtKB-ARBA"/>
</dbReference>
<dbReference type="Pfam" id="PF00501">
    <property type="entry name" value="AMP-binding"/>
    <property type="match status" value="1"/>
</dbReference>
<keyword evidence="4" id="KW-1185">Reference proteome</keyword>
<dbReference type="Gene3D" id="3.30.300.30">
    <property type="match status" value="1"/>
</dbReference>
<comment type="caution">
    <text evidence="3">The sequence shown here is derived from an EMBL/GenBank/DDBJ whole genome shotgun (WGS) entry which is preliminary data.</text>
</comment>
<keyword evidence="3" id="KW-0436">Ligase</keyword>
<dbReference type="InterPro" id="IPR045851">
    <property type="entry name" value="AMP-bd_C_sf"/>
</dbReference>
<accession>A0A967F2C8</accession>